<comment type="caution">
    <text evidence="15">Lacks conserved residue(s) required for the propagation of feature annotation.</text>
</comment>
<feature type="transmembrane region" description="Helical" evidence="15">
    <location>
        <begin position="88"/>
        <end position="110"/>
    </location>
</feature>
<keyword evidence="11 15" id="KW-0275">Fatty acid biosynthesis</keyword>
<reference evidence="16" key="1">
    <citation type="submission" date="2019-04" db="EMBL/GenBank/DDBJ databases">
        <title>Genome assembly of Zosterops borbonicus 15179.</title>
        <authorList>
            <person name="Leroy T."/>
            <person name="Anselmetti Y."/>
            <person name="Tilak M.-K."/>
            <person name="Nabholz B."/>
        </authorList>
    </citation>
    <scope>NUCLEOTIDE SEQUENCE</scope>
    <source>
        <strain evidence="16">HGM_15179</strain>
        <tissue evidence="16">Muscle</tissue>
    </source>
</reference>
<keyword evidence="17" id="KW-1185">Reference proteome</keyword>
<keyword evidence="10 15" id="KW-0472">Membrane</keyword>
<dbReference type="PANTHER" id="PTHR11035:SF16">
    <property type="entry name" value="VERY-LONG-CHAIN (3R)-3-HYDROXYACYL-COA DEHYDRATASE 4"/>
    <property type="match status" value="1"/>
</dbReference>
<comment type="similarity">
    <text evidence="3 15">Belongs to the very long-chain fatty acids dehydratase HACD family.</text>
</comment>
<accession>A0A8K1GCW9</accession>
<keyword evidence="9 15" id="KW-0443">Lipid metabolism</keyword>
<dbReference type="Proteomes" id="UP000796761">
    <property type="component" value="Unassembled WGS sequence"/>
</dbReference>
<gene>
    <name evidence="16" type="ORF">HGM15179_011325</name>
</gene>
<feature type="transmembrane region" description="Helical" evidence="15">
    <location>
        <begin position="258"/>
        <end position="281"/>
    </location>
</feature>
<evidence type="ECO:0000256" key="7">
    <source>
        <dbReference type="ARBA" id="ARBA00022832"/>
    </source>
</evidence>
<evidence type="ECO:0000256" key="9">
    <source>
        <dbReference type="ARBA" id="ARBA00023098"/>
    </source>
</evidence>
<comment type="function">
    <text evidence="15">Catalyzes the third of the four reactions of the long-chain fatty acids elongation cycle. This endoplasmic reticulum-bound enzymatic process, allows the addition of two carbons to the chain of long- and very long-chain fatty acids/VLCFAs per cycle. This enzyme catalyzes the dehydration of the 3-hydroxyacyl-CoA intermediate into trans-2,3-enoyl-CoA, within each cycle of fatty acid elongation. Thereby, it participates to the production of VLCFAs of different chain lengths that are involved in multiple biological processes as precursors of membrane lipids and lipid mediators.</text>
</comment>
<evidence type="ECO:0000256" key="15">
    <source>
        <dbReference type="RuleBase" id="RU363109"/>
    </source>
</evidence>
<proteinExistence type="inferred from homology"/>
<evidence type="ECO:0000313" key="17">
    <source>
        <dbReference type="Proteomes" id="UP000796761"/>
    </source>
</evidence>
<evidence type="ECO:0000256" key="14">
    <source>
        <dbReference type="ARBA" id="ARBA00023727"/>
    </source>
</evidence>
<dbReference type="InterPro" id="IPR007482">
    <property type="entry name" value="Tyr_Pase-like_PTPLA"/>
</dbReference>
<keyword evidence="5 15" id="KW-0444">Lipid biosynthesis</keyword>
<dbReference type="OrthoDB" id="46988at2759"/>
<comment type="catalytic activity">
    <reaction evidence="13">
        <text>(3R)-hydroxyhexadecanoyl-CoA = (2E)-hexadecenoyl-CoA + H2O</text>
        <dbReference type="Rhea" id="RHEA:39159"/>
        <dbReference type="ChEBI" id="CHEBI:15377"/>
        <dbReference type="ChEBI" id="CHEBI:61526"/>
        <dbReference type="ChEBI" id="CHEBI:74278"/>
    </reaction>
    <physiologicalReaction direction="left-to-right" evidence="13">
        <dbReference type="Rhea" id="RHEA:39160"/>
    </physiologicalReaction>
</comment>
<evidence type="ECO:0000256" key="6">
    <source>
        <dbReference type="ARBA" id="ARBA00022692"/>
    </source>
</evidence>
<dbReference type="AlphaFoldDB" id="A0A8K1GCW9"/>
<organism evidence="16 17">
    <name type="scientific">Zosterops borbonicus</name>
    <dbReference type="NCBI Taxonomy" id="364589"/>
    <lineage>
        <taxon>Eukaryota</taxon>
        <taxon>Metazoa</taxon>
        <taxon>Chordata</taxon>
        <taxon>Craniata</taxon>
        <taxon>Vertebrata</taxon>
        <taxon>Euteleostomi</taxon>
        <taxon>Archelosauria</taxon>
        <taxon>Archosauria</taxon>
        <taxon>Dinosauria</taxon>
        <taxon>Saurischia</taxon>
        <taxon>Theropoda</taxon>
        <taxon>Coelurosauria</taxon>
        <taxon>Aves</taxon>
        <taxon>Neognathae</taxon>
        <taxon>Neoaves</taxon>
        <taxon>Telluraves</taxon>
        <taxon>Australaves</taxon>
        <taxon>Passeriformes</taxon>
        <taxon>Sylvioidea</taxon>
        <taxon>Zosteropidae</taxon>
        <taxon>Zosterops</taxon>
    </lineage>
</organism>
<name>A0A8K1GCW9_9PASS</name>
<evidence type="ECO:0000256" key="11">
    <source>
        <dbReference type="ARBA" id="ARBA00023160"/>
    </source>
</evidence>
<dbReference type="UniPathway" id="UPA00094"/>
<evidence type="ECO:0000256" key="13">
    <source>
        <dbReference type="ARBA" id="ARBA00023688"/>
    </source>
</evidence>
<keyword evidence="6 15" id="KW-0812">Transmembrane</keyword>
<evidence type="ECO:0000256" key="1">
    <source>
        <dbReference type="ARBA" id="ARBA00004141"/>
    </source>
</evidence>
<keyword evidence="12 15" id="KW-0456">Lyase</keyword>
<evidence type="ECO:0000256" key="5">
    <source>
        <dbReference type="ARBA" id="ARBA00022516"/>
    </source>
</evidence>
<dbReference type="EMBL" id="SWJQ01000352">
    <property type="protein sequence ID" value="TRZ15788.1"/>
    <property type="molecule type" value="Genomic_DNA"/>
</dbReference>
<comment type="catalytic activity">
    <reaction evidence="14">
        <text>a very-long-chain (3R)-3-hydroxyacyl-CoA = a very-long-chain (2E)-enoyl-CoA + H2O</text>
        <dbReference type="Rhea" id="RHEA:45812"/>
        <dbReference type="ChEBI" id="CHEBI:15377"/>
        <dbReference type="ChEBI" id="CHEBI:83728"/>
        <dbReference type="ChEBI" id="CHEBI:85440"/>
        <dbReference type="EC" id="4.2.1.134"/>
    </reaction>
    <physiologicalReaction direction="left-to-right" evidence="14">
        <dbReference type="Rhea" id="RHEA:45813"/>
    </physiologicalReaction>
</comment>
<keyword evidence="15" id="KW-0256">Endoplasmic reticulum</keyword>
<dbReference type="GO" id="GO:0030497">
    <property type="term" value="P:fatty acid elongation"/>
    <property type="evidence" value="ECO:0007669"/>
    <property type="project" value="TreeGrafter"/>
</dbReference>
<dbReference type="Pfam" id="PF04387">
    <property type="entry name" value="PTPLA"/>
    <property type="match status" value="1"/>
</dbReference>
<dbReference type="GO" id="GO:0005789">
    <property type="term" value="C:endoplasmic reticulum membrane"/>
    <property type="evidence" value="ECO:0007669"/>
    <property type="project" value="UniProtKB-SubCell"/>
</dbReference>
<feature type="transmembrane region" description="Helical" evidence="15">
    <location>
        <begin position="207"/>
        <end position="224"/>
    </location>
</feature>
<keyword evidence="8 15" id="KW-1133">Transmembrane helix</keyword>
<comment type="subcellular location">
    <subcellularLocation>
        <location evidence="15">Endoplasmic reticulum membrane</location>
        <topology evidence="15">Multi-pass membrane protein</topology>
    </subcellularLocation>
    <subcellularLocation>
        <location evidence="1">Membrane</location>
        <topology evidence="1">Multi-pass membrane protein</topology>
    </subcellularLocation>
</comment>
<evidence type="ECO:0000256" key="3">
    <source>
        <dbReference type="ARBA" id="ARBA00007811"/>
    </source>
</evidence>
<dbReference type="PANTHER" id="PTHR11035">
    <property type="entry name" value="VERY-LONG-CHAIN (3R)-3-HYDROXYACYL-COA DEHYDRATASE"/>
    <property type="match status" value="1"/>
</dbReference>
<evidence type="ECO:0000256" key="10">
    <source>
        <dbReference type="ARBA" id="ARBA00023136"/>
    </source>
</evidence>
<evidence type="ECO:0000256" key="8">
    <source>
        <dbReference type="ARBA" id="ARBA00022989"/>
    </source>
</evidence>
<dbReference type="EC" id="4.2.1.134" evidence="4 15"/>
<feature type="transmembrane region" description="Helical" evidence="15">
    <location>
        <begin position="122"/>
        <end position="145"/>
    </location>
</feature>
<evidence type="ECO:0000256" key="12">
    <source>
        <dbReference type="ARBA" id="ARBA00023239"/>
    </source>
</evidence>
<evidence type="ECO:0000313" key="16">
    <source>
        <dbReference type="EMBL" id="TRZ15788.1"/>
    </source>
</evidence>
<evidence type="ECO:0000256" key="2">
    <source>
        <dbReference type="ARBA" id="ARBA00005194"/>
    </source>
</evidence>
<keyword evidence="7 15" id="KW-0276">Fatty acid metabolism</keyword>
<sequence length="302" mass="35245">MYKLIFETLHGRSMTSKLKISSHVKWFNFIGAEEEAMASDEQMSMGKFMSCLSSLHQNLRAAERKKKKAQEQQQQSDPCNRFTMNMYLFVYDLMQFCGHSWIFTNMIIRFMTFGKDSLADTFHSIGLVMRLCQLLSVLEILHILIGIDKSRLLPRFLQITERIIVLFVVINSQEEVQGKYVVCVLFFLWNLLDVVRYTYNMLARMGIYYLPLTWLNFSLCIPLYPLSVLAKGFAICVSLPYFESFGTYSIKLPFPFTFAIYFPYVLKMYLLVLFAGMCFIIQNLFSERMAHLGTGNIKNKRS</sequence>
<dbReference type="GO" id="GO:0030148">
    <property type="term" value="P:sphingolipid biosynthetic process"/>
    <property type="evidence" value="ECO:0007669"/>
    <property type="project" value="TreeGrafter"/>
</dbReference>
<comment type="caution">
    <text evidence="16">The sequence shown here is derived from an EMBL/GenBank/DDBJ whole genome shotgun (WGS) entry which is preliminary data.</text>
</comment>
<dbReference type="GO" id="GO:0042761">
    <property type="term" value="P:very long-chain fatty acid biosynthetic process"/>
    <property type="evidence" value="ECO:0007669"/>
    <property type="project" value="TreeGrafter"/>
</dbReference>
<protein>
    <recommendedName>
        <fullName evidence="4 15">Very-long-chain (3R)-3-hydroxyacyl-CoA dehydratase</fullName>
        <ecNumber evidence="4 15">4.2.1.134</ecNumber>
    </recommendedName>
</protein>
<dbReference type="GO" id="GO:0102158">
    <property type="term" value="F:very-long-chain (3R)-3-hydroxyacyl-CoA dehydratase activity"/>
    <property type="evidence" value="ECO:0007669"/>
    <property type="project" value="UniProtKB-EC"/>
</dbReference>
<comment type="pathway">
    <text evidence="2 15">Lipid metabolism; fatty acid biosynthesis.</text>
</comment>
<evidence type="ECO:0000256" key="4">
    <source>
        <dbReference type="ARBA" id="ARBA00013122"/>
    </source>
</evidence>